<sequence>MALTFALFWIGWQPNIAAANQAQETFDKLAALEQRLAGEVDFDYLFGLAALKAEKPAYAVLALERVILTDPGHDDAKLALATAYLRSGDLIRLQDILQAIDPNLLSPSARTTWQQLLQQLTLLSSLHSRSQNRAPSWQGTLRLSLGYDDNVSSGVAAEELTSMWWLSSSDIESMTRKSDIYTQLQGTLQYRHPLGDGLTAHASGLVEQRLLRQADEEADSHLKLGAGLQWKRGEQSLLGHLAWSTLWQPDSKPIHRPSLLLQWQQRWSRSQQSALFGQSTYIDYQEDRSQNAWQWLVGVSHRQLLSLPRPGSRLRLGLHSGHYSPEAASQAANDYKMFGLSLNGETPLQKDKLWLFARSALERRLYEADSSGHAQRDTRLDLGTGLLWRVDKQHDITLRLDHNQTHSTSVTDRTTQLVLGVTYQWRF</sequence>
<accession>A0A1S7LFF6</accession>
<gene>
    <name evidence="1" type="ORF">MAGMO_0575</name>
</gene>
<reference evidence="1" key="1">
    <citation type="submission" date="2015-04" db="EMBL/GenBank/DDBJ databases">
        <authorList>
            <person name="Syromyatnikov M.Y."/>
            <person name="Popov V.N."/>
        </authorList>
    </citation>
    <scope>NUCLEOTIDE SEQUENCE</scope>
    <source>
        <strain evidence="1">MO-1</strain>
    </source>
</reference>
<dbReference type="Gene3D" id="1.25.40.10">
    <property type="entry name" value="Tetratricopeptide repeat domain"/>
    <property type="match status" value="1"/>
</dbReference>
<organism evidence="1">
    <name type="scientific">Magnetococcus massalia (strain MO-1)</name>
    <dbReference type="NCBI Taxonomy" id="451514"/>
    <lineage>
        <taxon>Bacteria</taxon>
        <taxon>Pseudomonadati</taxon>
        <taxon>Pseudomonadota</taxon>
        <taxon>Magnetococcia</taxon>
        <taxon>Magnetococcales</taxon>
        <taxon>Magnetococcaceae</taxon>
        <taxon>Magnetococcus</taxon>
    </lineage>
</organism>
<name>A0A1S7LFF6_MAGMO</name>
<dbReference type="InterPro" id="IPR011990">
    <property type="entry name" value="TPR-like_helical_dom_sf"/>
</dbReference>
<protein>
    <submittedName>
        <fullName evidence="1">Uncharacterized protein</fullName>
    </submittedName>
</protein>
<evidence type="ECO:0000313" key="1">
    <source>
        <dbReference type="EMBL" id="CRH04779.1"/>
    </source>
</evidence>
<dbReference type="EMBL" id="LO017727">
    <property type="protein sequence ID" value="CRH04779.1"/>
    <property type="molecule type" value="Genomic_DNA"/>
</dbReference>
<dbReference type="AlphaFoldDB" id="A0A1S7LFF6"/>
<proteinExistence type="predicted"/>